<dbReference type="AlphaFoldDB" id="A0A1E5RHN7"/>
<evidence type="ECO:0000313" key="2">
    <source>
        <dbReference type="EMBL" id="OEJ86410.1"/>
    </source>
</evidence>
<evidence type="ECO:0000313" key="3">
    <source>
        <dbReference type="Proteomes" id="UP000095728"/>
    </source>
</evidence>
<keyword evidence="3" id="KW-1185">Reference proteome</keyword>
<dbReference type="InterPro" id="IPR039432">
    <property type="entry name" value="SRP9_dom"/>
</dbReference>
<dbReference type="Proteomes" id="UP000095728">
    <property type="component" value="Unassembled WGS sequence"/>
</dbReference>
<dbReference type="FunCoup" id="A0A1E5RHN7">
    <property type="interactions" value="47"/>
</dbReference>
<feature type="domain" description="SRP9" evidence="1">
    <location>
        <begin position="10"/>
        <end position="97"/>
    </location>
</feature>
<dbReference type="InParanoid" id="A0A1E5RHN7"/>
<accession>A0A1E5RHN7</accession>
<organism evidence="2 3">
    <name type="scientific">Hanseniaspora osmophila</name>
    <dbReference type="NCBI Taxonomy" id="56408"/>
    <lineage>
        <taxon>Eukaryota</taxon>
        <taxon>Fungi</taxon>
        <taxon>Dikarya</taxon>
        <taxon>Ascomycota</taxon>
        <taxon>Saccharomycotina</taxon>
        <taxon>Saccharomycetes</taxon>
        <taxon>Saccharomycodales</taxon>
        <taxon>Saccharomycodaceae</taxon>
        <taxon>Hanseniaspora</taxon>
    </lineage>
</organism>
<dbReference type="STRING" id="56408.A0A1E5RHN7"/>
<protein>
    <submittedName>
        <fullName evidence="2">Signal recognition particle subunit SRP21</fullName>
    </submittedName>
</protein>
<comment type="caution">
    <text evidence="2">The sequence shown here is derived from an EMBL/GenBank/DDBJ whole genome shotgun (WGS) entry which is preliminary data.</text>
</comment>
<reference evidence="3" key="1">
    <citation type="journal article" date="2016" name="Genome Announc.">
        <title>Genome sequences of three species of Hanseniaspora isolated from spontaneous wine fermentations.</title>
        <authorList>
            <person name="Sternes P.R."/>
            <person name="Lee D."/>
            <person name="Kutyna D.R."/>
            <person name="Borneman A.R."/>
        </authorList>
    </citation>
    <scope>NUCLEOTIDE SEQUENCE [LARGE SCALE GENOMIC DNA]</scope>
    <source>
        <strain evidence="3">AWRI3579</strain>
    </source>
</reference>
<name>A0A1E5RHN7_9ASCO</name>
<dbReference type="OrthoDB" id="5419752at2759"/>
<sequence length="193" mass="21479">MPATPINYPVKPVDTFIGSSVKTLEASPSDTLITMKYDFNKKFKSVKNTSDKKEHYKTSVEFKTSNNALDLHYKFSTNKIKELSRVLSALGPNGVSMNPVTNKVLKKKHFVETTSKVNKKKKSSYLKNLGKSSKKPVKYSIKHDALSKLPGAGTLLANTEIKKYVERKPIVASGGEVTKGKKKLKSKSKSKKR</sequence>
<evidence type="ECO:0000259" key="1">
    <source>
        <dbReference type="Pfam" id="PF05486"/>
    </source>
</evidence>
<dbReference type="EMBL" id="LPNM01000006">
    <property type="protein sequence ID" value="OEJ86410.1"/>
    <property type="molecule type" value="Genomic_DNA"/>
</dbReference>
<dbReference type="Pfam" id="PF05486">
    <property type="entry name" value="SRP9-21"/>
    <property type="match status" value="1"/>
</dbReference>
<proteinExistence type="predicted"/>
<gene>
    <name evidence="2" type="ORF">AWRI3579_g1454</name>
</gene>